<dbReference type="GO" id="GO:0000978">
    <property type="term" value="F:RNA polymerase II cis-regulatory region sequence-specific DNA binding"/>
    <property type="evidence" value="ECO:0007669"/>
    <property type="project" value="TreeGrafter"/>
</dbReference>
<dbReference type="GO" id="GO:0030182">
    <property type="term" value="P:neuron differentiation"/>
    <property type="evidence" value="ECO:0007669"/>
    <property type="project" value="TreeGrafter"/>
</dbReference>
<evidence type="ECO:0000313" key="12">
    <source>
        <dbReference type="Proteomes" id="UP000728185"/>
    </source>
</evidence>
<keyword evidence="2" id="KW-0217">Developmental protein</keyword>
<dbReference type="InterPro" id="IPR019549">
    <property type="entry name" value="Homeobox-engrailed_C-terminal"/>
</dbReference>
<evidence type="ECO:0000256" key="7">
    <source>
        <dbReference type="RuleBase" id="RU000682"/>
    </source>
</evidence>
<protein>
    <recommendedName>
        <fullName evidence="8">Homeobox protein engrailed-like</fullName>
    </recommendedName>
</protein>
<dbReference type="AlphaFoldDB" id="A0A8E0VEV5"/>
<evidence type="ECO:0000259" key="10">
    <source>
        <dbReference type="PROSITE" id="PS50071"/>
    </source>
</evidence>
<comment type="subcellular location">
    <subcellularLocation>
        <location evidence="1 6 7">Nucleus</location>
    </subcellularLocation>
</comment>
<dbReference type="Pfam" id="PF10525">
    <property type="entry name" value="Engrail_1_C_sig"/>
    <property type="match status" value="1"/>
</dbReference>
<comment type="similarity">
    <text evidence="8">Belongs to the Engrailed homeobox family.</text>
</comment>
<dbReference type="InterPro" id="IPR050720">
    <property type="entry name" value="Engrailed_Homeobox_TFs"/>
</dbReference>
<evidence type="ECO:0000256" key="9">
    <source>
        <dbReference type="SAM" id="MobiDB-lite"/>
    </source>
</evidence>
<dbReference type="InterPro" id="IPR001356">
    <property type="entry name" value="HD"/>
</dbReference>
<dbReference type="CDD" id="cd00086">
    <property type="entry name" value="homeodomain"/>
    <property type="match status" value="1"/>
</dbReference>
<gene>
    <name evidence="11" type="ORF">FBUS_03058</name>
</gene>
<evidence type="ECO:0000256" key="4">
    <source>
        <dbReference type="ARBA" id="ARBA00023155"/>
    </source>
</evidence>
<evidence type="ECO:0000256" key="8">
    <source>
        <dbReference type="RuleBase" id="RU510713"/>
    </source>
</evidence>
<dbReference type="PRINTS" id="PR00024">
    <property type="entry name" value="HOMEOBOX"/>
</dbReference>
<evidence type="ECO:0000256" key="3">
    <source>
        <dbReference type="ARBA" id="ARBA00023125"/>
    </source>
</evidence>
<name>A0A8E0VEV5_9TREM</name>
<dbReference type="InterPro" id="IPR009057">
    <property type="entry name" value="Homeodomain-like_sf"/>
</dbReference>
<reference evidence="11" key="1">
    <citation type="submission" date="2019-05" db="EMBL/GenBank/DDBJ databases">
        <title>Annotation for the trematode Fasciolopsis buski.</title>
        <authorList>
            <person name="Choi Y.-J."/>
        </authorList>
    </citation>
    <scope>NUCLEOTIDE SEQUENCE</scope>
    <source>
        <strain evidence="11">HT</strain>
        <tissue evidence="11">Whole worm</tissue>
    </source>
</reference>
<dbReference type="InterPro" id="IPR019737">
    <property type="entry name" value="Homeobox-engrailed_CS"/>
</dbReference>
<dbReference type="Pfam" id="PF00046">
    <property type="entry name" value="Homeodomain"/>
    <property type="match status" value="1"/>
</dbReference>
<dbReference type="OrthoDB" id="6159439at2759"/>
<dbReference type="InterPro" id="IPR020479">
    <property type="entry name" value="HD_metazoa"/>
</dbReference>
<dbReference type="InterPro" id="IPR017970">
    <property type="entry name" value="Homeobox_CS"/>
</dbReference>
<dbReference type="Gene3D" id="1.10.10.60">
    <property type="entry name" value="Homeodomain-like"/>
    <property type="match status" value="1"/>
</dbReference>
<evidence type="ECO:0000256" key="5">
    <source>
        <dbReference type="ARBA" id="ARBA00023242"/>
    </source>
</evidence>
<keyword evidence="4 6" id="KW-0371">Homeobox</keyword>
<accession>A0A8E0VEV5</accession>
<feature type="region of interest" description="Disordered" evidence="9">
    <location>
        <begin position="231"/>
        <end position="259"/>
    </location>
</feature>
<dbReference type="EMBL" id="LUCM01011182">
    <property type="protein sequence ID" value="KAA0184319.1"/>
    <property type="molecule type" value="Genomic_DNA"/>
</dbReference>
<evidence type="ECO:0000256" key="1">
    <source>
        <dbReference type="ARBA" id="ARBA00004123"/>
    </source>
</evidence>
<dbReference type="PANTHER" id="PTHR24341:SF6">
    <property type="entry name" value="HOMEOBOX PROTEIN INVECTED"/>
    <property type="match status" value="1"/>
</dbReference>
<evidence type="ECO:0000256" key="2">
    <source>
        <dbReference type="ARBA" id="ARBA00022473"/>
    </source>
</evidence>
<keyword evidence="3 6" id="KW-0238">DNA-binding</keyword>
<feature type="DNA-binding region" description="Homeobox" evidence="6">
    <location>
        <begin position="253"/>
        <end position="312"/>
    </location>
</feature>
<dbReference type="GO" id="GO:0005634">
    <property type="term" value="C:nucleus"/>
    <property type="evidence" value="ECO:0007669"/>
    <property type="project" value="UniProtKB-SubCell"/>
</dbReference>
<comment type="caution">
    <text evidence="11">The sequence shown here is derived from an EMBL/GenBank/DDBJ whole genome shotgun (WGS) entry which is preliminary data.</text>
</comment>
<dbReference type="PROSITE" id="PS00027">
    <property type="entry name" value="HOMEOBOX_1"/>
    <property type="match status" value="1"/>
</dbReference>
<organism evidence="11 12">
    <name type="scientific">Fasciolopsis buskii</name>
    <dbReference type="NCBI Taxonomy" id="27845"/>
    <lineage>
        <taxon>Eukaryota</taxon>
        <taxon>Metazoa</taxon>
        <taxon>Spiralia</taxon>
        <taxon>Lophotrochozoa</taxon>
        <taxon>Platyhelminthes</taxon>
        <taxon>Trematoda</taxon>
        <taxon>Digenea</taxon>
        <taxon>Plagiorchiida</taxon>
        <taxon>Echinostomata</taxon>
        <taxon>Echinostomatoidea</taxon>
        <taxon>Fasciolidae</taxon>
        <taxon>Fasciolopsis</taxon>
    </lineage>
</organism>
<feature type="domain" description="Homeobox" evidence="10">
    <location>
        <begin position="251"/>
        <end position="311"/>
    </location>
</feature>
<proteinExistence type="inferred from homology"/>
<evidence type="ECO:0000313" key="11">
    <source>
        <dbReference type="EMBL" id="KAA0184319.1"/>
    </source>
</evidence>
<dbReference type="SUPFAM" id="SSF46689">
    <property type="entry name" value="Homeodomain-like"/>
    <property type="match status" value="1"/>
</dbReference>
<dbReference type="InterPro" id="IPR000747">
    <property type="entry name" value="HD_engrailed"/>
</dbReference>
<keyword evidence="5 6" id="KW-0539">Nucleus</keyword>
<evidence type="ECO:0000256" key="6">
    <source>
        <dbReference type="PROSITE-ProRule" id="PRU00108"/>
    </source>
</evidence>
<dbReference type="SMART" id="SM00389">
    <property type="entry name" value="HOX"/>
    <property type="match status" value="1"/>
</dbReference>
<dbReference type="GO" id="GO:0000981">
    <property type="term" value="F:DNA-binding transcription factor activity, RNA polymerase II-specific"/>
    <property type="evidence" value="ECO:0007669"/>
    <property type="project" value="InterPro"/>
</dbReference>
<dbReference type="PANTHER" id="PTHR24341">
    <property type="entry name" value="HOMEOBOX PROTEIN ENGRAILED"/>
    <property type="match status" value="1"/>
</dbReference>
<dbReference type="Proteomes" id="UP000728185">
    <property type="component" value="Unassembled WGS sequence"/>
</dbReference>
<keyword evidence="12" id="KW-1185">Reference proteome</keyword>
<dbReference type="PRINTS" id="PR00026">
    <property type="entry name" value="ENGRAILED"/>
</dbReference>
<dbReference type="PROSITE" id="PS00033">
    <property type="entry name" value="ENGRAILED"/>
    <property type="match status" value="1"/>
</dbReference>
<dbReference type="PROSITE" id="PS50071">
    <property type="entry name" value="HOMEOBOX_2"/>
    <property type="match status" value="1"/>
</dbReference>
<sequence>MNNYDSSLNSSTPIDYFSVQALAVSQLLSLEFAFNSYRTRALFRSIQCNPQTSFKDTTIKRTEKVDSQQTDGYTASTLNKYISPSLTNLAAKDSHHEKQGNQRFFVEDILSPEFGPTHSANQTHISRSWNSLINHPKNPKCAESNDLSSEVINHNWSTEPTGGANDTTKPIQISVCSSPEARFPSTDSIGSLSGELLARQSSSKLQMNQETALGLNRLQLPAWVFCTRYSDRPSSGPRIRKPRRHSSQEDCNSKRPRTSFTNSQLRRLAKEFEVNRYLDENRRKRLAGELDLRESQVKIWFQNKRAKAKKACGAQDRLAFHLMAEGLYNHSVRIRTDLEEKDDRSSNSGTNVI</sequence>